<reference evidence="4" key="1">
    <citation type="submission" date="2018-07" db="EMBL/GenBank/DDBJ databases">
        <title>Annotation of Aphanomyces astaci genome assembly.</title>
        <authorList>
            <person name="Studholme D.J."/>
        </authorList>
    </citation>
    <scope>NUCLEOTIDE SEQUENCE [LARGE SCALE GENOMIC DNA]</scope>
    <source>
        <strain evidence="4">Pc</strain>
    </source>
</reference>
<dbReference type="InterPro" id="IPR001878">
    <property type="entry name" value="Znf_CCHC"/>
</dbReference>
<keyword evidence="2" id="KW-0812">Transmembrane</keyword>
<evidence type="ECO:0000313" key="5">
    <source>
        <dbReference type="Proteomes" id="UP000284702"/>
    </source>
</evidence>
<dbReference type="VEuPathDB" id="FungiDB:H257_19105"/>
<dbReference type="GO" id="GO:0003676">
    <property type="term" value="F:nucleic acid binding"/>
    <property type="evidence" value="ECO:0007669"/>
    <property type="project" value="InterPro"/>
</dbReference>
<keyword evidence="1" id="KW-0863">Zinc-finger</keyword>
<keyword evidence="1" id="KW-0862">Zinc</keyword>
<evidence type="ECO:0000259" key="3">
    <source>
        <dbReference type="PROSITE" id="PS50158"/>
    </source>
</evidence>
<proteinExistence type="predicted"/>
<accession>A0A3R7WQQ3</accession>
<protein>
    <recommendedName>
        <fullName evidence="3">CCHC-type domain-containing protein</fullName>
    </recommendedName>
</protein>
<dbReference type="SUPFAM" id="SSF57756">
    <property type="entry name" value="Retrovirus zinc finger-like domains"/>
    <property type="match status" value="1"/>
</dbReference>
<keyword evidence="2" id="KW-1133">Transmembrane helix</keyword>
<comment type="caution">
    <text evidence="4">The sequence shown here is derived from an EMBL/GenBank/DDBJ whole genome shotgun (WGS) entry which is preliminary data.</text>
</comment>
<keyword evidence="5" id="KW-1185">Reference proteome</keyword>
<dbReference type="Proteomes" id="UP000284702">
    <property type="component" value="Unassembled WGS sequence"/>
</dbReference>
<evidence type="ECO:0000313" key="4">
    <source>
        <dbReference type="EMBL" id="RQM29285.1"/>
    </source>
</evidence>
<evidence type="ECO:0000256" key="2">
    <source>
        <dbReference type="SAM" id="Phobius"/>
    </source>
</evidence>
<dbReference type="InterPro" id="IPR036875">
    <property type="entry name" value="Znf_CCHC_sf"/>
</dbReference>
<sequence length="240" mass="26323">MSGAGRARVGHTPVLISSKPHEMTISGQTSVAVVLVVVMVLVNALDGLCAATLAARLDTTQGEHATLCHFCGQPGHTVAKCPSKPANEAWGFGAEMNLTGTGFVSACHTQYAPYVRKGADDQPARPVFSDAEVNDLLSSCPEIREEEYPKEIEDRLYPITPANVRMQTDRIRERRKNPAQEEILKTLNLLPSDAYQLLAPADIEDEAKWYARFADTLNKCGEANRANRDFKTFKAVTHIQ</sequence>
<organism evidence="4 5">
    <name type="scientific">Aphanomyces astaci</name>
    <name type="common">Crayfish plague agent</name>
    <dbReference type="NCBI Taxonomy" id="112090"/>
    <lineage>
        <taxon>Eukaryota</taxon>
        <taxon>Sar</taxon>
        <taxon>Stramenopiles</taxon>
        <taxon>Oomycota</taxon>
        <taxon>Saprolegniomycetes</taxon>
        <taxon>Saprolegniales</taxon>
        <taxon>Verrucalvaceae</taxon>
        <taxon>Aphanomyces</taxon>
    </lineage>
</organism>
<feature type="transmembrane region" description="Helical" evidence="2">
    <location>
        <begin position="31"/>
        <end position="55"/>
    </location>
</feature>
<dbReference type="EMBL" id="MZMZ02001465">
    <property type="protein sequence ID" value="RQM29285.1"/>
    <property type="molecule type" value="Genomic_DNA"/>
</dbReference>
<keyword evidence="1" id="KW-0479">Metal-binding</keyword>
<feature type="domain" description="CCHC-type" evidence="3">
    <location>
        <begin position="68"/>
        <end position="83"/>
    </location>
</feature>
<evidence type="ECO:0000256" key="1">
    <source>
        <dbReference type="PROSITE-ProRule" id="PRU00047"/>
    </source>
</evidence>
<dbReference type="PROSITE" id="PS50158">
    <property type="entry name" value="ZF_CCHC"/>
    <property type="match status" value="1"/>
</dbReference>
<keyword evidence="2" id="KW-0472">Membrane</keyword>
<dbReference type="SMART" id="SM00343">
    <property type="entry name" value="ZnF_C2HC"/>
    <property type="match status" value="1"/>
</dbReference>
<dbReference type="GO" id="GO:0008270">
    <property type="term" value="F:zinc ion binding"/>
    <property type="evidence" value="ECO:0007669"/>
    <property type="project" value="UniProtKB-KW"/>
</dbReference>
<dbReference type="AlphaFoldDB" id="A0A3R7WQQ3"/>
<name>A0A3R7WQQ3_APHAT</name>
<gene>
    <name evidence="4" type="ORF">B5M09_011084</name>
</gene>